<evidence type="ECO:0000259" key="4">
    <source>
        <dbReference type="Pfam" id="PF08245"/>
    </source>
</evidence>
<name>A0A323TL26_9BACI</name>
<dbReference type="Gene3D" id="3.40.1390.10">
    <property type="entry name" value="MurE/MurF, N-terminal domain"/>
    <property type="match status" value="1"/>
</dbReference>
<dbReference type="InterPro" id="IPR013221">
    <property type="entry name" value="Mur_ligase_cen"/>
</dbReference>
<accession>A0A323TL26</accession>
<keyword evidence="6" id="KW-1185">Reference proteome</keyword>
<sequence>MLGHLDNQLIKSVCKRIEGSFSFTFTALGVCSDANRMKPGEIFVPVQGQRYDGHQLIEAAIENGAIASFWKMEMPLPSTLPEGFPVFFVDDPEVAVRQMAAQYLFEVDPATVAVTGDYTRLATKKILARVLSSSYTIHESHHSRGDEISVVETILSMPRETDALLCTVSASSKASITQVSQLLQPSFVIISEFDHSSAKDSLAISIEEGMKASSTIVLDGDRPEFHREWKTDTMMYGFNENNLFKVKNIQEKDPSVTFQVEGIFMEFEIPLLLSQHVKQVTAVIGMAIHLGIGAEQIYSALKSLSLEDLALDQIGMAKDSVVLFDHDHVEESDVEYSLGMLKHLHNFKRRMIIVDEGFQANPLDKTLHETFATLLDQPITDVITIGEKAFWVTEALKRIDDDTLSSEHFVNHAQAIDTFIEAIESSSLIMYRGANRDLLEQIITELNSR</sequence>
<gene>
    <name evidence="5" type="ORF">CR194_08585</name>
</gene>
<dbReference type="SUPFAM" id="SSF63418">
    <property type="entry name" value="MurE/MurF N-terminal domain"/>
    <property type="match status" value="1"/>
</dbReference>
<dbReference type="GO" id="GO:0005524">
    <property type="term" value="F:ATP binding"/>
    <property type="evidence" value="ECO:0007669"/>
    <property type="project" value="UniProtKB-KW"/>
</dbReference>
<evidence type="ECO:0000256" key="1">
    <source>
        <dbReference type="ARBA" id="ARBA00022598"/>
    </source>
</evidence>
<keyword evidence="1" id="KW-0436">Ligase</keyword>
<dbReference type="Gene3D" id="3.40.1190.10">
    <property type="entry name" value="Mur-like, catalytic domain"/>
    <property type="match status" value="1"/>
</dbReference>
<dbReference type="GO" id="GO:0016881">
    <property type="term" value="F:acid-amino acid ligase activity"/>
    <property type="evidence" value="ECO:0007669"/>
    <property type="project" value="InterPro"/>
</dbReference>
<dbReference type="AlphaFoldDB" id="A0A323TL26"/>
<reference evidence="5 6" key="1">
    <citation type="submission" date="2017-10" db="EMBL/GenBank/DDBJ databases">
        <title>Bacillus sp. nov., a halophilic bacterium isolated from a Keqin Lake.</title>
        <authorList>
            <person name="Wang H."/>
        </authorList>
    </citation>
    <scope>NUCLEOTIDE SEQUENCE [LARGE SCALE GENOMIC DNA]</scope>
    <source>
        <strain evidence="5 6">KQ-12</strain>
    </source>
</reference>
<dbReference type="InterPro" id="IPR036565">
    <property type="entry name" value="Mur-like_cat_sf"/>
</dbReference>
<dbReference type="PANTHER" id="PTHR43024:SF1">
    <property type="entry name" value="UDP-N-ACETYLMURAMOYL-TRIPEPTIDE--D-ALANYL-D-ALANINE LIGASE"/>
    <property type="match status" value="1"/>
</dbReference>
<evidence type="ECO:0000313" key="5">
    <source>
        <dbReference type="EMBL" id="PYZ93243.1"/>
    </source>
</evidence>
<dbReference type="PANTHER" id="PTHR43024">
    <property type="entry name" value="UDP-N-ACETYLMURAMOYL-TRIPEPTIDE--D-ALANYL-D-ALANINE LIGASE"/>
    <property type="match status" value="1"/>
</dbReference>
<dbReference type="Proteomes" id="UP000248214">
    <property type="component" value="Unassembled WGS sequence"/>
</dbReference>
<feature type="domain" description="Mur ligase central" evidence="4">
    <location>
        <begin position="123"/>
        <end position="286"/>
    </location>
</feature>
<comment type="caution">
    <text evidence="5">The sequence shown here is derived from an EMBL/GenBank/DDBJ whole genome shotgun (WGS) entry which is preliminary data.</text>
</comment>
<keyword evidence="2" id="KW-0547">Nucleotide-binding</keyword>
<evidence type="ECO:0000313" key="6">
    <source>
        <dbReference type="Proteomes" id="UP000248214"/>
    </source>
</evidence>
<dbReference type="InterPro" id="IPR051046">
    <property type="entry name" value="MurCDEF_CellWall_CoF430Synth"/>
</dbReference>
<evidence type="ECO:0000256" key="3">
    <source>
        <dbReference type="ARBA" id="ARBA00022840"/>
    </source>
</evidence>
<keyword evidence="3" id="KW-0067">ATP-binding</keyword>
<protein>
    <recommendedName>
        <fullName evidence="4">Mur ligase central domain-containing protein</fullName>
    </recommendedName>
</protein>
<organism evidence="5 6">
    <name type="scientific">Salipaludibacillus keqinensis</name>
    <dbReference type="NCBI Taxonomy" id="2045207"/>
    <lineage>
        <taxon>Bacteria</taxon>
        <taxon>Bacillati</taxon>
        <taxon>Bacillota</taxon>
        <taxon>Bacilli</taxon>
        <taxon>Bacillales</taxon>
        <taxon>Bacillaceae</taxon>
    </lineage>
</organism>
<proteinExistence type="predicted"/>
<dbReference type="EMBL" id="PDOD01000002">
    <property type="protein sequence ID" value="PYZ93243.1"/>
    <property type="molecule type" value="Genomic_DNA"/>
</dbReference>
<dbReference type="InterPro" id="IPR035911">
    <property type="entry name" value="MurE/MurF_N"/>
</dbReference>
<evidence type="ECO:0000256" key="2">
    <source>
        <dbReference type="ARBA" id="ARBA00022741"/>
    </source>
</evidence>
<dbReference type="SUPFAM" id="SSF53623">
    <property type="entry name" value="MurD-like peptide ligases, catalytic domain"/>
    <property type="match status" value="1"/>
</dbReference>
<dbReference type="Pfam" id="PF08245">
    <property type="entry name" value="Mur_ligase_M"/>
    <property type="match status" value="1"/>
</dbReference>